<name>A0A8T0HL70_CERPU</name>
<reference evidence="1" key="1">
    <citation type="submission" date="2020-06" db="EMBL/GenBank/DDBJ databases">
        <title>WGS assembly of Ceratodon purpureus strain R40.</title>
        <authorList>
            <person name="Carey S.B."/>
            <person name="Jenkins J."/>
            <person name="Shu S."/>
            <person name="Lovell J.T."/>
            <person name="Sreedasyam A."/>
            <person name="Maumus F."/>
            <person name="Tiley G.P."/>
            <person name="Fernandez-Pozo N."/>
            <person name="Barry K."/>
            <person name="Chen C."/>
            <person name="Wang M."/>
            <person name="Lipzen A."/>
            <person name="Daum C."/>
            <person name="Saski C.A."/>
            <person name="Payton A.C."/>
            <person name="Mcbreen J.C."/>
            <person name="Conrad R.E."/>
            <person name="Kollar L.M."/>
            <person name="Olsson S."/>
            <person name="Huttunen S."/>
            <person name="Landis J.B."/>
            <person name="Wickett N.J."/>
            <person name="Johnson M.G."/>
            <person name="Rensing S.A."/>
            <person name="Grimwood J."/>
            <person name="Schmutz J."/>
            <person name="Mcdaniel S.F."/>
        </authorList>
    </citation>
    <scope>NUCLEOTIDE SEQUENCE</scope>
    <source>
        <strain evidence="1">R40</strain>
    </source>
</reference>
<dbReference type="Proteomes" id="UP000822688">
    <property type="component" value="Chromosome V"/>
</dbReference>
<dbReference type="EMBL" id="CM026426">
    <property type="protein sequence ID" value="KAG0571542.1"/>
    <property type="molecule type" value="Genomic_DNA"/>
</dbReference>
<accession>A0A8T0HL70</accession>
<organism evidence="1 2">
    <name type="scientific">Ceratodon purpureus</name>
    <name type="common">Fire moss</name>
    <name type="synonym">Dicranum purpureum</name>
    <dbReference type="NCBI Taxonomy" id="3225"/>
    <lineage>
        <taxon>Eukaryota</taxon>
        <taxon>Viridiplantae</taxon>
        <taxon>Streptophyta</taxon>
        <taxon>Embryophyta</taxon>
        <taxon>Bryophyta</taxon>
        <taxon>Bryophytina</taxon>
        <taxon>Bryopsida</taxon>
        <taxon>Dicranidae</taxon>
        <taxon>Pseudoditrichales</taxon>
        <taxon>Ditrichaceae</taxon>
        <taxon>Ceratodon</taxon>
    </lineage>
</organism>
<dbReference type="AlphaFoldDB" id="A0A8T0HL70"/>
<protein>
    <submittedName>
        <fullName evidence="1">Uncharacterized protein</fullName>
    </submittedName>
</protein>
<feature type="non-terminal residue" evidence="1">
    <location>
        <position position="93"/>
    </location>
</feature>
<keyword evidence="2" id="KW-1185">Reference proteome</keyword>
<gene>
    <name evidence="1" type="ORF">KC19_VG020500</name>
</gene>
<sequence length="93" mass="10110">MKFPQPQCAGILLPNTNSDQTLADNPQSTILNCTKQTNANSMRFSQPQCAGILLPGTNSDQTLRANPCSDKMCELVPIPSFTFFAPLPLARRA</sequence>
<evidence type="ECO:0000313" key="1">
    <source>
        <dbReference type="EMBL" id="KAG0571542.1"/>
    </source>
</evidence>
<evidence type="ECO:0000313" key="2">
    <source>
        <dbReference type="Proteomes" id="UP000822688"/>
    </source>
</evidence>
<proteinExistence type="predicted"/>
<comment type="caution">
    <text evidence="1">The sequence shown here is derived from an EMBL/GenBank/DDBJ whole genome shotgun (WGS) entry which is preliminary data.</text>
</comment>